<evidence type="ECO:0000256" key="10">
    <source>
        <dbReference type="PIRSR" id="PIRSR600407-2"/>
    </source>
</evidence>
<keyword evidence="10" id="KW-0067">ATP-binding</keyword>
<keyword evidence="11" id="KW-1133">Transmembrane helix</keyword>
<feature type="transmembrane region" description="Helical" evidence="11">
    <location>
        <begin position="21"/>
        <end position="43"/>
    </location>
</feature>
<evidence type="ECO:0000256" key="3">
    <source>
        <dbReference type="ARBA" id="ARBA00022801"/>
    </source>
</evidence>
<reference evidence="13" key="1">
    <citation type="submission" date="2014-09" db="EMBL/GenBank/DDBJ databases">
        <authorList>
            <person name="Mudge J."/>
            <person name="Ramaraj T."/>
            <person name="Lindquist I.E."/>
            <person name="Bharti A.K."/>
            <person name="Sundararajan A."/>
            <person name="Cameron C.T."/>
            <person name="Woodward J.E."/>
            <person name="May G.D."/>
            <person name="Brubaker C."/>
            <person name="Broadhvest J."/>
            <person name="Wilkins T.A."/>
        </authorList>
    </citation>
    <scope>NUCLEOTIDE SEQUENCE</scope>
    <source>
        <strain evidence="13">cv. AKA8401</strain>
    </source>
</reference>
<evidence type="ECO:0000256" key="6">
    <source>
        <dbReference type="ARBA" id="ARBA00031428"/>
    </source>
</evidence>
<evidence type="ECO:0000256" key="11">
    <source>
        <dbReference type="SAM" id="Phobius"/>
    </source>
</evidence>
<name>A0A0B0NH84_GOSAR</name>
<dbReference type="EMBL" id="KN393859">
    <property type="protein sequence ID" value="KHG10426.1"/>
    <property type="molecule type" value="Genomic_DNA"/>
</dbReference>
<dbReference type="AlphaFoldDB" id="A0A0B0NH84"/>
<proteinExistence type="inferred from homology"/>
<dbReference type="Proteomes" id="UP000032142">
    <property type="component" value="Unassembled WGS sequence"/>
</dbReference>
<dbReference type="GO" id="GO:0009134">
    <property type="term" value="P:nucleoside diphosphate catabolic process"/>
    <property type="evidence" value="ECO:0007669"/>
    <property type="project" value="TreeGrafter"/>
</dbReference>
<evidence type="ECO:0000256" key="5">
    <source>
        <dbReference type="ARBA" id="ARBA00031370"/>
    </source>
</evidence>
<keyword evidence="10" id="KW-0547">Nucleotide-binding</keyword>
<dbReference type="GO" id="GO:0004050">
    <property type="term" value="F:apyrase activity"/>
    <property type="evidence" value="ECO:0007669"/>
    <property type="project" value="UniProtKB-EC"/>
</dbReference>
<dbReference type="InterPro" id="IPR000407">
    <property type="entry name" value="GDA1_CD39_NTPase"/>
</dbReference>
<evidence type="ECO:0000256" key="8">
    <source>
        <dbReference type="ARBA" id="ARBA00049175"/>
    </source>
</evidence>
<feature type="active site" description="Proton acceptor" evidence="9">
    <location>
        <position position="199"/>
    </location>
</feature>
<evidence type="ECO:0000256" key="1">
    <source>
        <dbReference type="ARBA" id="ARBA00009283"/>
    </source>
</evidence>
<evidence type="ECO:0000313" key="12">
    <source>
        <dbReference type="EMBL" id="KHG10426.1"/>
    </source>
</evidence>
<evidence type="ECO:0000256" key="2">
    <source>
        <dbReference type="ARBA" id="ARBA00012148"/>
    </source>
</evidence>
<evidence type="ECO:0000256" key="7">
    <source>
        <dbReference type="ARBA" id="ARBA00032306"/>
    </source>
</evidence>
<keyword evidence="11" id="KW-0472">Membrane</keyword>
<dbReference type="EC" id="3.6.1.5" evidence="2"/>
<dbReference type="PANTHER" id="PTHR11782:SF92">
    <property type="entry name" value="APYRASE 7"/>
    <property type="match status" value="1"/>
</dbReference>
<keyword evidence="13" id="KW-1185">Reference proteome</keyword>
<dbReference type="GO" id="GO:0017110">
    <property type="term" value="F:nucleoside diphosphate phosphatase activity"/>
    <property type="evidence" value="ECO:0007669"/>
    <property type="project" value="TreeGrafter"/>
</dbReference>
<sequence length="521" mass="57806">MEPKSTSKVKLSAKEFNPWKRVFNVFSFGFLILLSSIGVYLAFNFVKARNILESSYYTVVVDCGSTGTRVNIFEWEKGGLISDSLPSLLHSYPDDLTKGPLAKQSCHYHCMQTEPGLHKFVGNASGVRASLEPLIAWAEQRVPHERHGHIPIIILATAGLRRLVARDAKQVLDDIEIVVREHSFVYTKNSIRVLTGKEEAYYGWVALNYKMGSLGNSSKASTFGLLDLGGSSLQVVVEVSDKNDNGNVMTSNIGSNHKVLAFSLPAFGLNEAFDRTVVMLSQNQTYGRNVYRFELRHPCLSSNFVQNYTCPGCAMLNISDGMENSETQMHKTRFSSTYLIGDLNWEQCKELVRAAAMNYSGSDWSEQFVDRNCEANSSPNGGNDMLKLTSILHHSGHFHALSGFFVVYDMLNLSPRASVTEIWKKVIEDALCLGNAEIAFGPGDLSWTLGAALVYQLDTREASASISTIRNLKMSSTVFLLVLLLSLFLVVHCSQIKLPMLGRKVSNVGVPLPSYYLHAKR</sequence>
<comment type="catalytic activity">
    <reaction evidence="8">
        <text>a ribonucleoside 5'-triphosphate + 2 H2O = a ribonucleoside 5'-phosphate + 2 phosphate + 2 H(+)</text>
        <dbReference type="Rhea" id="RHEA:36795"/>
        <dbReference type="ChEBI" id="CHEBI:15377"/>
        <dbReference type="ChEBI" id="CHEBI:15378"/>
        <dbReference type="ChEBI" id="CHEBI:43474"/>
        <dbReference type="ChEBI" id="CHEBI:58043"/>
        <dbReference type="ChEBI" id="CHEBI:61557"/>
        <dbReference type="EC" id="3.6.1.5"/>
    </reaction>
</comment>
<evidence type="ECO:0000313" key="13">
    <source>
        <dbReference type="Proteomes" id="UP000032142"/>
    </source>
</evidence>
<dbReference type="Gene3D" id="3.30.420.40">
    <property type="match status" value="1"/>
</dbReference>
<accession>A0A0B0NH84</accession>
<keyword evidence="11" id="KW-0812">Transmembrane</keyword>
<evidence type="ECO:0000256" key="9">
    <source>
        <dbReference type="PIRSR" id="PIRSR600407-1"/>
    </source>
</evidence>
<organism evidence="12 13">
    <name type="scientific">Gossypium arboreum</name>
    <name type="common">Tree cotton</name>
    <name type="synonym">Gossypium nanking</name>
    <dbReference type="NCBI Taxonomy" id="29729"/>
    <lineage>
        <taxon>Eukaryota</taxon>
        <taxon>Viridiplantae</taxon>
        <taxon>Streptophyta</taxon>
        <taxon>Embryophyta</taxon>
        <taxon>Tracheophyta</taxon>
        <taxon>Spermatophyta</taxon>
        <taxon>Magnoliopsida</taxon>
        <taxon>eudicotyledons</taxon>
        <taxon>Gunneridae</taxon>
        <taxon>Pentapetalae</taxon>
        <taxon>rosids</taxon>
        <taxon>malvids</taxon>
        <taxon>Malvales</taxon>
        <taxon>Malvaceae</taxon>
        <taxon>Malvoideae</taxon>
        <taxon>Gossypium</taxon>
    </lineage>
</organism>
<feature type="transmembrane region" description="Helical" evidence="11">
    <location>
        <begin position="474"/>
        <end position="494"/>
    </location>
</feature>
<protein>
    <recommendedName>
        <fullName evidence="2">apyrase</fullName>
        <ecNumber evidence="2">3.6.1.5</ecNumber>
    </recommendedName>
    <alternativeName>
        <fullName evidence="6">ATP-diphosphatase</fullName>
    </alternativeName>
    <alternativeName>
        <fullName evidence="7">ATP-diphosphohydrolase</fullName>
    </alternativeName>
    <alternativeName>
        <fullName evidence="4">Adenosine diphosphatase</fullName>
    </alternativeName>
    <alternativeName>
        <fullName evidence="5">NTPDase</fullName>
    </alternativeName>
</protein>
<evidence type="ECO:0000256" key="4">
    <source>
        <dbReference type="ARBA" id="ARBA00030084"/>
    </source>
</evidence>
<dbReference type="Gene3D" id="3.30.420.150">
    <property type="entry name" value="Exopolyphosphatase. Domain 2"/>
    <property type="match status" value="1"/>
</dbReference>
<keyword evidence="3" id="KW-0378">Hydrolase</keyword>
<comment type="similarity">
    <text evidence="1">Belongs to the GDA1/CD39 NTPase family.</text>
</comment>
<dbReference type="Pfam" id="PF01150">
    <property type="entry name" value="GDA1_CD39"/>
    <property type="match status" value="1"/>
</dbReference>
<gene>
    <name evidence="12" type="ORF">F383_12436</name>
</gene>
<dbReference type="GO" id="GO:0016020">
    <property type="term" value="C:membrane"/>
    <property type="evidence" value="ECO:0007669"/>
    <property type="project" value="TreeGrafter"/>
</dbReference>
<dbReference type="GO" id="GO:0005524">
    <property type="term" value="F:ATP binding"/>
    <property type="evidence" value="ECO:0007669"/>
    <property type="project" value="UniProtKB-KW"/>
</dbReference>
<dbReference type="PANTHER" id="PTHR11782">
    <property type="entry name" value="ADENOSINE/GUANOSINE DIPHOSPHATASE"/>
    <property type="match status" value="1"/>
</dbReference>
<feature type="binding site" evidence="10">
    <location>
        <begin position="230"/>
        <end position="234"/>
    </location>
    <ligand>
        <name>ATP</name>
        <dbReference type="ChEBI" id="CHEBI:30616"/>
    </ligand>
</feature>